<evidence type="ECO:0000256" key="2">
    <source>
        <dbReference type="ARBA" id="ARBA00023125"/>
    </source>
</evidence>
<evidence type="ECO:0000256" key="4">
    <source>
        <dbReference type="PROSITE-ProRule" id="PRU00335"/>
    </source>
</evidence>
<dbReference type="GO" id="GO:0003677">
    <property type="term" value="F:DNA binding"/>
    <property type="evidence" value="ECO:0007669"/>
    <property type="project" value="UniProtKB-UniRule"/>
</dbReference>
<evidence type="ECO:0000259" key="5">
    <source>
        <dbReference type="PROSITE" id="PS50977"/>
    </source>
</evidence>
<dbReference type="PROSITE" id="PS01081">
    <property type="entry name" value="HTH_TETR_1"/>
    <property type="match status" value="1"/>
</dbReference>
<dbReference type="Proteomes" id="UP000422108">
    <property type="component" value="Chromosome"/>
</dbReference>
<dbReference type="Gene3D" id="1.10.357.10">
    <property type="entry name" value="Tetracycline Repressor, domain 2"/>
    <property type="match status" value="1"/>
</dbReference>
<dbReference type="PROSITE" id="PS50977">
    <property type="entry name" value="HTH_TETR_2"/>
    <property type="match status" value="1"/>
</dbReference>
<organism evidence="6 7">
    <name type="scientific">Desulfosarcina ovata subsp. ovata</name>
    <dbReference type="NCBI Taxonomy" id="2752305"/>
    <lineage>
        <taxon>Bacteria</taxon>
        <taxon>Pseudomonadati</taxon>
        <taxon>Thermodesulfobacteriota</taxon>
        <taxon>Desulfobacteria</taxon>
        <taxon>Desulfobacterales</taxon>
        <taxon>Desulfosarcinaceae</taxon>
        <taxon>Desulfosarcina</taxon>
    </lineage>
</organism>
<keyword evidence="2 4" id="KW-0238">DNA-binding</keyword>
<reference evidence="6 7" key="1">
    <citation type="submission" date="2019-11" db="EMBL/GenBank/DDBJ databases">
        <title>Comparative genomics of hydrocarbon-degrading Desulfosarcina strains.</title>
        <authorList>
            <person name="Watanabe M."/>
            <person name="Kojima H."/>
            <person name="Fukui M."/>
        </authorList>
    </citation>
    <scope>NUCLEOTIDE SEQUENCE [LARGE SCALE GENOMIC DNA]</scope>
    <source>
        <strain evidence="7">oXyS1</strain>
    </source>
</reference>
<dbReference type="InterPro" id="IPR023772">
    <property type="entry name" value="DNA-bd_HTH_TetR-type_CS"/>
</dbReference>
<dbReference type="AlphaFoldDB" id="A0A5K8A634"/>
<name>A0A5K8A634_9BACT</name>
<feature type="domain" description="HTH tetR-type" evidence="5">
    <location>
        <begin position="12"/>
        <end position="72"/>
    </location>
</feature>
<gene>
    <name evidence="6" type="ORF">DSCOOX_12420</name>
</gene>
<sequence length="210" mass="24655">MGIPERRKREKERRRQQIIVAARRCFKKRGYKATSIEKIADEAGLSPGTIYLYFQNKEDLYASVLTKVFESLYMRFVHIKNQEIPKIEDRLNSMIEVILEVYSEEPKFILKFFHLLLQDNNFRISPVTHKILKALLKKVKEVSTALFKIDNKNYVNKYSDPIVLSDIFWSTFIGVAVVEAGKMNLLNSEINIKPKLENIFELYKRGMDQS</sequence>
<dbReference type="InterPro" id="IPR050624">
    <property type="entry name" value="HTH-type_Tx_Regulator"/>
</dbReference>
<dbReference type="Gene3D" id="1.10.10.60">
    <property type="entry name" value="Homeodomain-like"/>
    <property type="match status" value="1"/>
</dbReference>
<evidence type="ECO:0000256" key="1">
    <source>
        <dbReference type="ARBA" id="ARBA00023015"/>
    </source>
</evidence>
<proteinExistence type="predicted"/>
<dbReference type="InterPro" id="IPR001647">
    <property type="entry name" value="HTH_TetR"/>
</dbReference>
<keyword evidence="3" id="KW-0804">Transcription</keyword>
<dbReference type="InterPro" id="IPR009057">
    <property type="entry name" value="Homeodomain-like_sf"/>
</dbReference>
<keyword evidence="1" id="KW-0805">Transcription regulation</keyword>
<dbReference type="PANTHER" id="PTHR43479">
    <property type="entry name" value="ACREF/ENVCD OPERON REPRESSOR-RELATED"/>
    <property type="match status" value="1"/>
</dbReference>
<dbReference type="PRINTS" id="PR00455">
    <property type="entry name" value="HTHTETR"/>
</dbReference>
<dbReference type="FunFam" id="1.10.10.60:FF:000141">
    <property type="entry name" value="TetR family transcriptional regulator"/>
    <property type="match status" value="1"/>
</dbReference>
<dbReference type="EMBL" id="AP021879">
    <property type="protein sequence ID" value="BBO88062.1"/>
    <property type="molecule type" value="Genomic_DNA"/>
</dbReference>
<evidence type="ECO:0000256" key="3">
    <source>
        <dbReference type="ARBA" id="ARBA00023163"/>
    </source>
</evidence>
<dbReference type="SUPFAM" id="SSF46689">
    <property type="entry name" value="Homeodomain-like"/>
    <property type="match status" value="1"/>
</dbReference>
<feature type="DNA-binding region" description="H-T-H motif" evidence="4">
    <location>
        <begin position="35"/>
        <end position="54"/>
    </location>
</feature>
<protein>
    <recommendedName>
        <fullName evidence="5">HTH tetR-type domain-containing protein</fullName>
    </recommendedName>
</protein>
<accession>A0A5K8A634</accession>
<evidence type="ECO:0000313" key="6">
    <source>
        <dbReference type="EMBL" id="BBO88062.1"/>
    </source>
</evidence>
<evidence type="ECO:0000313" key="7">
    <source>
        <dbReference type="Proteomes" id="UP000422108"/>
    </source>
</evidence>
<dbReference type="PANTHER" id="PTHR43479:SF11">
    <property type="entry name" value="ACREF_ENVCD OPERON REPRESSOR-RELATED"/>
    <property type="match status" value="1"/>
</dbReference>
<keyword evidence="7" id="KW-1185">Reference proteome</keyword>
<dbReference type="RefSeq" id="WP_155309435.1">
    <property type="nucleotide sequence ID" value="NZ_AP021879.1"/>
</dbReference>
<dbReference type="Pfam" id="PF00440">
    <property type="entry name" value="TetR_N"/>
    <property type="match status" value="1"/>
</dbReference>